<dbReference type="AlphaFoldDB" id="A0A0A9EKI0"/>
<name>A0A0A9EKI0_ARUDO</name>
<dbReference type="EMBL" id="GBRH01197309">
    <property type="protein sequence ID" value="JAE00587.1"/>
    <property type="molecule type" value="Transcribed_RNA"/>
</dbReference>
<sequence>MIILLTCNQQEIKIKQSVAAHSSRCNPLQGDFREKGNANPDVSHCC</sequence>
<accession>A0A0A9EKI0</accession>
<reference evidence="1" key="1">
    <citation type="submission" date="2014-09" db="EMBL/GenBank/DDBJ databases">
        <authorList>
            <person name="Magalhaes I.L.F."/>
            <person name="Oliveira U."/>
            <person name="Santos F.R."/>
            <person name="Vidigal T.H.D.A."/>
            <person name="Brescovit A.D."/>
            <person name="Santos A.J."/>
        </authorList>
    </citation>
    <scope>NUCLEOTIDE SEQUENCE</scope>
    <source>
        <tissue evidence="1">Shoot tissue taken approximately 20 cm above the soil surface</tissue>
    </source>
</reference>
<reference evidence="1" key="2">
    <citation type="journal article" date="2015" name="Data Brief">
        <title>Shoot transcriptome of the giant reed, Arundo donax.</title>
        <authorList>
            <person name="Barrero R.A."/>
            <person name="Guerrero F.D."/>
            <person name="Moolhuijzen P."/>
            <person name="Goolsby J.A."/>
            <person name="Tidwell J."/>
            <person name="Bellgard S.E."/>
            <person name="Bellgard M.I."/>
        </authorList>
    </citation>
    <scope>NUCLEOTIDE SEQUENCE</scope>
    <source>
        <tissue evidence="1">Shoot tissue taken approximately 20 cm above the soil surface</tissue>
    </source>
</reference>
<evidence type="ECO:0000313" key="1">
    <source>
        <dbReference type="EMBL" id="JAE00587.1"/>
    </source>
</evidence>
<proteinExistence type="predicted"/>
<protein>
    <submittedName>
        <fullName evidence="1">Uncharacterized protein</fullName>
    </submittedName>
</protein>
<organism evidence="1">
    <name type="scientific">Arundo donax</name>
    <name type="common">Giant reed</name>
    <name type="synonym">Donax arundinaceus</name>
    <dbReference type="NCBI Taxonomy" id="35708"/>
    <lineage>
        <taxon>Eukaryota</taxon>
        <taxon>Viridiplantae</taxon>
        <taxon>Streptophyta</taxon>
        <taxon>Embryophyta</taxon>
        <taxon>Tracheophyta</taxon>
        <taxon>Spermatophyta</taxon>
        <taxon>Magnoliopsida</taxon>
        <taxon>Liliopsida</taxon>
        <taxon>Poales</taxon>
        <taxon>Poaceae</taxon>
        <taxon>PACMAD clade</taxon>
        <taxon>Arundinoideae</taxon>
        <taxon>Arundineae</taxon>
        <taxon>Arundo</taxon>
    </lineage>
</organism>